<dbReference type="InterPro" id="IPR001254">
    <property type="entry name" value="Trypsin_dom"/>
</dbReference>
<evidence type="ECO:0000256" key="5">
    <source>
        <dbReference type="ARBA" id="ARBA00022825"/>
    </source>
</evidence>
<dbReference type="PANTHER" id="PTHR24276:SF97">
    <property type="entry name" value="GH13245P2-RELATED"/>
    <property type="match status" value="1"/>
</dbReference>
<dbReference type="PRINTS" id="PR00722">
    <property type="entry name" value="CHYMOTRYPSIN"/>
</dbReference>
<evidence type="ECO:0000256" key="7">
    <source>
        <dbReference type="ARBA" id="ARBA00023157"/>
    </source>
</evidence>
<dbReference type="Pfam" id="PF00089">
    <property type="entry name" value="Trypsin"/>
    <property type="match status" value="1"/>
</dbReference>
<evidence type="ECO:0000256" key="8">
    <source>
        <dbReference type="ARBA" id="ARBA00036320"/>
    </source>
</evidence>
<dbReference type="InterPro" id="IPR018114">
    <property type="entry name" value="TRYPSIN_HIS"/>
</dbReference>
<dbReference type="GO" id="GO:0007586">
    <property type="term" value="P:digestion"/>
    <property type="evidence" value="ECO:0007669"/>
    <property type="project" value="UniProtKB-KW"/>
</dbReference>
<evidence type="ECO:0000256" key="6">
    <source>
        <dbReference type="ARBA" id="ARBA00023145"/>
    </source>
</evidence>
<evidence type="ECO:0000256" key="4">
    <source>
        <dbReference type="ARBA" id="ARBA00022801"/>
    </source>
</evidence>
<dbReference type="SMART" id="SM00020">
    <property type="entry name" value="Tryp_SPc"/>
    <property type="match status" value="1"/>
</dbReference>
<dbReference type="InterPro" id="IPR001314">
    <property type="entry name" value="Peptidase_S1A"/>
</dbReference>
<dbReference type="InterPro" id="IPR050430">
    <property type="entry name" value="Peptidase_S1"/>
</dbReference>
<keyword evidence="2 10" id="KW-0645">Protease</keyword>
<dbReference type="InterPro" id="IPR033116">
    <property type="entry name" value="TRYPSIN_SER"/>
</dbReference>
<dbReference type="AlphaFoldDB" id="A0AAV0WBA6"/>
<evidence type="ECO:0000256" key="2">
    <source>
        <dbReference type="ARBA" id="ARBA00022670"/>
    </source>
</evidence>
<sequence>MQKVFIVLQLIEYIVAKMAILDPNILNDKNKELISYGELFDIQKYPFMVYFESMIYTENTLSMCTGSLILPLFVLTAAHCTHEADKYDIVVYRYINTHRKTMRYVKNIYEHESYDHYAGKNDISLLRIEYPFKDVIHYINMSGHPNEFSNGKSLNCIAIGYGQTDKSMNSEHFGYMTNLSIMYGLKKCFSHISLTTEFSSKIPLCSKPNIHNPCPGDSGGPLICNGYLYGIANFIYNAHNPEDMKCGSPHLQSGYLFIYFYRDWISNTILNTGNLIKLCDKLFKISVILIIYNFS</sequence>
<dbReference type="InterPro" id="IPR009003">
    <property type="entry name" value="Peptidase_S1_PA"/>
</dbReference>
<accession>A0AAV0WBA6</accession>
<gene>
    <name evidence="12" type="ORF">MEUPH1_LOCUS9351</name>
</gene>
<comment type="similarity">
    <text evidence="1">Belongs to the peptidase S1 family.</text>
</comment>
<dbReference type="SUPFAM" id="SSF50494">
    <property type="entry name" value="Trypsin-like serine proteases"/>
    <property type="match status" value="1"/>
</dbReference>
<dbReference type="PANTHER" id="PTHR24276">
    <property type="entry name" value="POLYSERASE-RELATED"/>
    <property type="match status" value="1"/>
</dbReference>
<dbReference type="PROSITE" id="PS00134">
    <property type="entry name" value="TRYPSIN_HIS"/>
    <property type="match status" value="1"/>
</dbReference>
<evidence type="ECO:0000256" key="1">
    <source>
        <dbReference type="ARBA" id="ARBA00007664"/>
    </source>
</evidence>
<evidence type="ECO:0000259" key="11">
    <source>
        <dbReference type="PROSITE" id="PS50240"/>
    </source>
</evidence>
<feature type="domain" description="Peptidase S1" evidence="11">
    <location>
        <begin position="34"/>
        <end position="270"/>
    </location>
</feature>
<dbReference type="Proteomes" id="UP001160148">
    <property type="component" value="Unassembled WGS sequence"/>
</dbReference>
<dbReference type="EC" id="3.4.21.4" evidence="9"/>
<comment type="caution">
    <text evidence="12">The sequence shown here is derived from an EMBL/GenBank/DDBJ whole genome shotgun (WGS) entry which is preliminary data.</text>
</comment>
<dbReference type="PROSITE" id="PS00135">
    <property type="entry name" value="TRYPSIN_SER"/>
    <property type="match status" value="1"/>
</dbReference>
<name>A0AAV0WBA6_9HEMI</name>
<protein>
    <recommendedName>
        <fullName evidence="9">trypsin</fullName>
        <ecNumber evidence="9">3.4.21.4</ecNumber>
    </recommendedName>
</protein>
<keyword evidence="6" id="KW-0865">Zymogen</keyword>
<dbReference type="PROSITE" id="PS50240">
    <property type="entry name" value="TRYPSIN_DOM"/>
    <property type="match status" value="1"/>
</dbReference>
<proteinExistence type="inferred from homology"/>
<dbReference type="Gene3D" id="2.40.10.10">
    <property type="entry name" value="Trypsin-like serine proteases"/>
    <property type="match status" value="1"/>
</dbReference>
<dbReference type="InterPro" id="IPR043504">
    <property type="entry name" value="Peptidase_S1_PA_chymotrypsin"/>
</dbReference>
<keyword evidence="7" id="KW-1015">Disulfide bond</keyword>
<keyword evidence="4 10" id="KW-0378">Hydrolase</keyword>
<evidence type="ECO:0000313" key="13">
    <source>
        <dbReference type="Proteomes" id="UP001160148"/>
    </source>
</evidence>
<dbReference type="GO" id="GO:0006508">
    <property type="term" value="P:proteolysis"/>
    <property type="evidence" value="ECO:0007669"/>
    <property type="project" value="UniProtKB-KW"/>
</dbReference>
<comment type="catalytic activity">
    <reaction evidence="8">
        <text>Preferential cleavage: Arg-|-Xaa, Lys-|-Xaa.</text>
        <dbReference type="EC" id="3.4.21.4"/>
    </reaction>
</comment>
<organism evidence="12 13">
    <name type="scientific">Macrosiphum euphorbiae</name>
    <name type="common">potato aphid</name>
    <dbReference type="NCBI Taxonomy" id="13131"/>
    <lineage>
        <taxon>Eukaryota</taxon>
        <taxon>Metazoa</taxon>
        <taxon>Ecdysozoa</taxon>
        <taxon>Arthropoda</taxon>
        <taxon>Hexapoda</taxon>
        <taxon>Insecta</taxon>
        <taxon>Pterygota</taxon>
        <taxon>Neoptera</taxon>
        <taxon>Paraneoptera</taxon>
        <taxon>Hemiptera</taxon>
        <taxon>Sternorrhyncha</taxon>
        <taxon>Aphidomorpha</taxon>
        <taxon>Aphidoidea</taxon>
        <taxon>Aphididae</taxon>
        <taxon>Macrosiphini</taxon>
        <taxon>Macrosiphum</taxon>
    </lineage>
</organism>
<dbReference type="EMBL" id="CARXXK010000002">
    <property type="protein sequence ID" value="CAI6353204.1"/>
    <property type="molecule type" value="Genomic_DNA"/>
</dbReference>
<evidence type="ECO:0000256" key="9">
    <source>
        <dbReference type="ARBA" id="ARBA00038868"/>
    </source>
</evidence>
<dbReference type="GO" id="GO:0004252">
    <property type="term" value="F:serine-type endopeptidase activity"/>
    <property type="evidence" value="ECO:0007669"/>
    <property type="project" value="UniProtKB-EC"/>
</dbReference>
<evidence type="ECO:0000313" key="12">
    <source>
        <dbReference type="EMBL" id="CAI6353204.1"/>
    </source>
</evidence>
<keyword evidence="5 10" id="KW-0720">Serine protease</keyword>
<evidence type="ECO:0000256" key="3">
    <source>
        <dbReference type="ARBA" id="ARBA00022757"/>
    </source>
</evidence>
<keyword evidence="3" id="KW-0222">Digestion</keyword>
<reference evidence="12 13" key="1">
    <citation type="submission" date="2023-01" db="EMBL/GenBank/DDBJ databases">
        <authorList>
            <person name="Whitehead M."/>
        </authorList>
    </citation>
    <scope>NUCLEOTIDE SEQUENCE [LARGE SCALE GENOMIC DNA]</scope>
</reference>
<evidence type="ECO:0000256" key="10">
    <source>
        <dbReference type="RuleBase" id="RU363034"/>
    </source>
</evidence>
<keyword evidence="13" id="KW-1185">Reference proteome</keyword>